<gene>
    <name evidence="1" type="ORF">CARG_09335</name>
</gene>
<reference evidence="1 2" key="1">
    <citation type="journal article" date="2013" name="Genome Announc.">
        <title>Whole-Genome Sequence of the Clinical Strain Corynebacterium argentoratense DSM 44202, Isolated from a Human Throat Specimen.</title>
        <authorList>
            <person name="Bomholt C."/>
            <person name="Glaub A."/>
            <person name="Gravermann K."/>
            <person name="Albersmeier A."/>
            <person name="Brinkrolf K."/>
            <person name="Ruckert C."/>
            <person name="Tauch A."/>
        </authorList>
    </citation>
    <scope>NUCLEOTIDE SEQUENCE [LARGE SCALE GENOMIC DNA]</scope>
    <source>
        <strain evidence="1">DSM 44202</strain>
    </source>
</reference>
<dbReference type="EMBL" id="CP006365">
    <property type="protein sequence ID" value="AGU15963.1"/>
    <property type="molecule type" value="Genomic_DNA"/>
</dbReference>
<dbReference type="KEGG" id="caz:CARG_09335"/>
<dbReference type="AlphaFoldDB" id="U3GYT6"/>
<dbReference type="HOGENOM" id="CLU_2733133_0_0_11"/>
<organism evidence="1 2">
    <name type="scientific">Corynebacterium argentoratense DSM 44202</name>
    <dbReference type="NCBI Taxonomy" id="1348662"/>
    <lineage>
        <taxon>Bacteria</taxon>
        <taxon>Bacillati</taxon>
        <taxon>Actinomycetota</taxon>
        <taxon>Actinomycetes</taxon>
        <taxon>Mycobacteriales</taxon>
        <taxon>Corynebacteriaceae</taxon>
        <taxon>Corynebacterium</taxon>
    </lineage>
</organism>
<evidence type="ECO:0000313" key="1">
    <source>
        <dbReference type="EMBL" id="AGU15963.1"/>
    </source>
</evidence>
<protein>
    <submittedName>
        <fullName evidence="1">Uncharacterized protein</fullName>
    </submittedName>
</protein>
<accession>U3GYT6</accession>
<keyword evidence="2" id="KW-1185">Reference proteome</keyword>
<sequence length="71" mass="8440">MLSQWQRPLFVFVLSVIHLQTHTSPWRRLDCLRRLIARDLIYPAGRGLLRFRIPYFPEFVASNEGNLRTIS</sequence>
<evidence type="ECO:0000313" key="2">
    <source>
        <dbReference type="Proteomes" id="UP000016943"/>
    </source>
</evidence>
<name>U3GYT6_9CORY</name>
<proteinExistence type="predicted"/>
<dbReference type="Proteomes" id="UP000016943">
    <property type="component" value="Chromosome"/>
</dbReference>